<organism evidence="3 4">
    <name type="scientific">Cyanomargarita calcarea GSE-NOS-MK-12-04C</name>
    <dbReference type="NCBI Taxonomy" id="2839659"/>
    <lineage>
        <taxon>Bacteria</taxon>
        <taxon>Bacillati</taxon>
        <taxon>Cyanobacteriota</taxon>
        <taxon>Cyanophyceae</taxon>
        <taxon>Nostocales</taxon>
        <taxon>Cyanomargaritaceae</taxon>
        <taxon>Cyanomargarita</taxon>
    </lineage>
</organism>
<dbReference type="InterPro" id="IPR011004">
    <property type="entry name" value="Trimer_LpxA-like_sf"/>
</dbReference>
<dbReference type="InterPro" id="IPR058486">
    <property type="entry name" value="DUF8173"/>
</dbReference>
<dbReference type="EMBL" id="JAHHGZ010000026">
    <property type="protein sequence ID" value="MBW4670032.1"/>
    <property type="molecule type" value="Genomic_DNA"/>
</dbReference>
<feature type="transmembrane region" description="Helical" evidence="1">
    <location>
        <begin position="214"/>
        <end position="234"/>
    </location>
</feature>
<evidence type="ECO:0000259" key="2">
    <source>
        <dbReference type="Pfam" id="PF26514"/>
    </source>
</evidence>
<proteinExistence type="predicted"/>
<dbReference type="Pfam" id="PF26514">
    <property type="entry name" value="DUF8173"/>
    <property type="match status" value="1"/>
</dbReference>
<feature type="domain" description="DUF8173" evidence="2">
    <location>
        <begin position="149"/>
        <end position="283"/>
    </location>
</feature>
<dbReference type="Proteomes" id="UP000729701">
    <property type="component" value="Unassembled WGS sequence"/>
</dbReference>
<evidence type="ECO:0000313" key="3">
    <source>
        <dbReference type="EMBL" id="MBW4670032.1"/>
    </source>
</evidence>
<keyword evidence="1" id="KW-0812">Transmembrane</keyword>
<keyword evidence="1" id="KW-0472">Membrane</keyword>
<evidence type="ECO:0000313" key="4">
    <source>
        <dbReference type="Proteomes" id="UP000729701"/>
    </source>
</evidence>
<reference evidence="3" key="2">
    <citation type="journal article" date="2022" name="Microbiol. Resour. Announc.">
        <title>Metagenome Sequencing to Explore Phylogenomics of Terrestrial Cyanobacteria.</title>
        <authorList>
            <person name="Ward R.D."/>
            <person name="Stajich J.E."/>
            <person name="Johansen J.R."/>
            <person name="Huntemann M."/>
            <person name="Clum A."/>
            <person name="Foster B."/>
            <person name="Foster B."/>
            <person name="Roux S."/>
            <person name="Palaniappan K."/>
            <person name="Varghese N."/>
            <person name="Mukherjee S."/>
            <person name="Reddy T.B.K."/>
            <person name="Daum C."/>
            <person name="Copeland A."/>
            <person name="Chen I.A."/>
            <person name="Ivanova N.N."/>
            <person name="Kyrpides N.C."/>
            <person name="Shapiro N."/>
            <person name="Eloe-Fadrosh E.A."/>
            <person name="Pietrasiak N."/>
        </authorList>
    </citation>
    <scope>NUCLEOTIDE SEQUENCE</scope>
    <source>
        <strain evidence="3">GSE-NOS-MK-12-04C</strain>
    </source>
</reference>
<feature type="transmembrane region" description="Helical" evidence="1">
    <location>
        <begin position="145"/>
        <end position="166"/>
    </location>
</feature>
<evidence type="ECO:0000256" key="1">
    <source>
        <dbReference type="SAM" id="Phobius"/>
    </source>
</evidence>
<feature type="transmembrane region" description="Helical" evidence="1">
    <location>
        <begin position="246"/>
        <end position="263"/>
    </location>
</feature>
<protein>
    <recommendedName>
        <fullName evidence="2">DUF8173 domain-containing protein</fullName>
    </recommendedName>
</protein>
<dbReference type="GO" id="GO:0043886">
    <property type="term" value="F:structural constituent of carboxysome shell"/>
    <property type="evidence" value="ECO:0007669"/>
    <property type="project" value="UniProtKB-ARBA"/>
</dbReference>
<sequence>MKGHLRKRLILVLISGLITIFLSTTVLAQTDININNSNIIRLGGDVTVPEKQVVENAQAIGGSVTVQPGARVTETAIAVGGNVFLKKGARIDGDAYAVGGRIIQEEGATIGGASGTLPGDGHRGIYGRRRWGVGGILSPMYFFNAFFRILTALVSAILGVVLLLWLPNFLPLLAATINQYPGKTGLWGLGGSIVVIALNIFLAVSLLGIPLIPLVTLVAFITTLLGSLGVALLIGQKALINKRQTAIQQFLIGLLILTLIGLIPFLGGLFLLVVNILGLGAILAWKLGKTQPQIMA</sequence>
<feature type="transmembrane region" description="Helical" evidence="1">
    <location>
        <begin position="186"/>
        <end position="208"/>
    </location>
</feature>
<comment type="caution">
    <text evidence="3">The sequence shown here is derived from an EMBL/GenBank/DDBJ whole genome shotgun (WGS) entry which is preliminary data.</text>
</comment>
<dbReference type="GO" id="GO:0031470">
    <property type="term" value="C:carboxysome"/>
    <property type="evidence" value="ECO:0007669"/>
    <property type="project" value="UniProtKB-ARBA"/>
</dbReference>
<gene>
    <name evidence="3" type="ORF">KME60_22130</name>
</gene>
<dbReference type="AlphaFoldDB" id="A0A951UUR2"/>
<name>A0A951UUR2_9CYAN</name>
<keyword evidence="1" id="KW-1133">Transmembrane helix</keyword>
<accession>A0A951UUR2</accession>
<dbReference type="SUPFAM" id="SSF51161">
    <property type="entry name" value="Trimeric LpxA-like enzymes"/>
    <property type="match status" value="1"/>
</dbReference>
<reference evidence="3" key="1">
    <citation type="submission" date="2021-05" db="EMBL/GenBank/DDBJ databases">
        <authorList>
            <person name="Pietrasiak N."/>
            <person name="Ward R."/>
            <person name="Stajich J.E."/>
            <person name="Kurbessoian T."/>
        </authorList>
    </citation>
    <scope>NUCLEOTIDE SEQUENCE</scope>
    <source>
        <strain evidence="3">GSE-NOS-MK-12-04C</strain>
    </source>
</reference>